<evidence type="ECO:0000313" key="2">
    <source>
        <dbReference type="Proteomes" id="UP001162156"/>
    </source>
</evidence>
<proteinExistence type="predicted"/>
<dbReference type="Proteomes" id="UP001162156">
    <property type="component" value="Unassembled WGS sequence"/>
</dbReference>
<keyword evidence="2" id="KW-1185">Reference proteome</keyword>
<evidence type="ECO:0000313" key="1">
    <source>
        <dbReference type="EMBL" id="KAJ8969162.1"/>
    </source>
</evidence>
<sequence length="72" mass="8496">MKSYILVWYEIKKNKSFTDGSKYVFKAIQTSMPYNLLQIVDPISECNAFFANPKTSFLQWLSMNNDVYKKLD</sequence>
<organism evidence="1 2">
    <name type="scientific">Rhamnusium bicolor</name>
    <dbReference type="NCBI Taxonomy" id="1586634"/>
    <lineage>
        <taxon>Eukaryota</taxon>
        <taxon>Metazoa</taxon>
        <taxon>Ecdysozoa</taxon>
        <taxon>Arthropoda</taxon>
        <taxon>Hexapoda</taxon>
        <taxon>Insecta</taxon>
        <taxon>Pterygota</taxon>
        <taxon>Neoptera</taxon>
        <taxon>Endopterygota</taxon>
        <taxon>Coleoptera</taxon>
        <taxon>Polyphaga</taxon>
        <taxon>Cucujiformia</taxon>
        <taxon>Chrysomeloidea</taxon>
        <taxon>Cerambycidae</taxon>
        <taxon>Lepturinae</taxon>
        <taxon>Rhagiini</taxon>
        <taxon>Rhamnusium</taxon>
    </lineage>
</organism>
<reference evidence="1" key="1">
    <citation type="journal article" date="2023" name="Insect Mol. Biol.">
        <title>Genome sequencing provides insights into the evolution of gene families encoding plant cell wall-degrading enzymes in longhorned beetles.</title>
        <authorList>
            <person name="Shin N.R."/>
            <person name="Okamura Y."/>
            <person name="Kirsch R."/>
            <person name="Pauchet Y."/>
        </authorList>
    </citation>
    <scope>NUCLEOTIDE SEQUENCE</scope>
    <source>
        <strain evidence="1">RBIC_L_NR</strain>
    </source>
</reference>
<dbReference type="AlphaFoldDB" id="A0AAV8ZQR5"/>
<gene>
    <name evidence="1" type="ORF">NQ314_001903</name>
</gene>
<protein>
    <submittedName>
        <fullName evidence="1">Uncharacterized protein</fullName>
    </submittedName>
</protein>
<dbReference type="EMBL" id="JANEYF010000584">
    <property type="protein sequence ID" value="KAJ8969162.1"/>
    <property type="molecule type" value="Genomic_DNA"/>
</dbReference>
<comment type="caution">
    <text evidence="1">The sequence shown here is derived from an EMBL/GenBank/DDBJ whole genome shotgun (WGS) entry which is preliminary data.</text>
</comment>
<accession>A0AAV8ZQR5</accession>
<name>A0AAV8ZQR5_9CUCU</name>